<comment type="caution">
    <text evidence="2">The sequence shown here is derived from an EMBL/GenBank/DDBJ whole genome shotgun (WGS) entry which is preliminary data.</text>
</comment>
<dbReference type="AlphaFoldDB" id="A0A9W7SVU1"/>
<dbReference type="OrthoDB" id="9999611at2759"/>
<sequence>MSSSSSSSSTNDQTPSLIGGHAQYVKGAAEVCLSPPPEHPPSDMELTTTGHQSAIGAVAGETWTQSGEQDKRAGIDAMKQAAATRDPGQTGFGRVEEVAGKAAGCEGMEREGAQSKTTE</sequence>
<protein>
    <submittedName>
        <fullName evidence="2">Uncharacterized protein</fullName>
    </submittedName>
</protein>
<dbReference type="EMBL" id="RIBY02000957">
    <property type="protein sequence ID" value="KAH9835076.1"/>
    <property type="molecule type" value="Genomic_DNA"/>
</dbReference>
<reference evidence="2 3" key="2">
    <citation type="journal article" date="2021" name="Curr. Genet.">
        <title>Genetic response to nitrogen starvation in the aggressive Eucalyptus foliar pathogen Teratosphaeria destructans.</title>
        <authorList>
            <person name="Havenga M."/>
            <person name="Wingfield B.D."/>
            <person name="Wingfield M.J."/>
            <person name="Dreyer L.L."/>
            <person name="Roets F."/>
            <person name="Aylward J."/>
        </authorList>
    </citation>
    <scope>NUCLEOTIDE SEQUENCE [LARGE SCALE GENOMIC DNA]</scope>
    <source>
        <strain evidence="2">CMW44962</strain>
    </source>
</reference>
<keyword evidence="3" id="KW-1185">Reference proteome</keyword>
<feature type="compositionally biased region" description="Basic and acidic residues" evidence="1">
    <location>
        <begin position="107"/>
        <end position="119"/>
    </location>
</feature>
<evidence type="ECO:0000256" key="1">
    <source>
        <dbReference type="SAM" id="MobiDB-lite"/>
    </source>
</evidence>
<evidence type="ECO:0000313" key="2">
    <source>
        <dbReference type="EMBL" id="KAH9835076.1"/>
    </source>
</evidence>
<feature type="region of interest" description="Disordered" evidence="1">
    <location>
        <begin position="1"/>
        <end position="21"/>
    </location>
</feature>
<reference evidence="2 3" key="1">
    <citation type="journal article" date="2018" name="IMA Fungus">
        <title>IMA Genome-F 10: Nine draft genome sequences of Claviceps purpurea s.lat., including C. arundinis, C. humidiphila, and C. cf. spartinae, pseudomolecules for the pitch canker pathogen Fusarium circinatum, draft genome of Davidsoniella eucalypti, Grosmannia galeiformis, Quambalaria eucalypti, and Teratosphaeria destructans.</title>
        <authorList>
            <person name="Wingfield B.D."/>
            <person name="Liu M."/>
            <person name="Nguyen H.D."/>
            <person name="Lane F.A."/>
            <person name="Morgan S.W."/>
            <person name="De Vos L."/>
            <person name="Wilken P.M."/>
            <person name="Duong T.A."/>
            <person name="Aylward J."/>
            <person name="Coetzee M.P."/>
            <person name="Dadej K."/>
            <person name="De Beer Z.W."/>
            <person name="Findlay W."/>
            <person name="Havenga M."/>
            <person name="Kolarik M."/>
            <person name="Menzies J.G."/>
            <person name="Naidoo K."/>
            <person name="Pochopski O."/>
            <person name="Shoukouhi P."/>
            <person name="Santana Q.C."/>
            <person name="Seifert K.A."/>
            <person name="Soal N."/>
            <person name="Steenkamp E.T."/>
            <person name="Tatham C.T."/>
            <person name="van der Nest M.A."/>
            <person name="Wingfield M.J."/>
        </authorList>
    </citation>
    <scope>NUCLEOTIDE SEQUENCE [LARGE SCALE GENOMIC DNA]</scope>
    <source>
        <strain evidence="2">CMW44962</strain>
    </source>
</reference>
<organism evidence="2 3">
    <name type="scientific">Teratosphaeria destructans</name>
    <dbReference type="NCBI Taxonomy" id="418781"/>
    <lineage>
        <taxon>Eukaryota</taxon>
        <taxon>Fungi</taxon>
        <taxon>Dikarya</taxon>
        <taxon>Ascomycota</taxon>
        <taxon>Pezizomycotina</taxon>
        <taxon>Dothideomycetes</taxon>
        <taxon>Dothideomycetidae</taxon>
        <taxon>Mycosphaerellales</taxon>
        <taxon>Teratosphaeriaceae</taxon>
        <taxon>Teratosphaeria</taxon>
    </lineage>
</organism>
<gene>
    <name evidence="2" type="ORF">Tdes44962_MAKER08578</name>
</gene>
<name>A0A9W7SVU1_9PEZI</name>
<dbReference type="Proteomes" id="UP001138500">
    <property type="component" value="Unassembled WGS sequence"/>
</dbReference>
<evidence type="ECO:0000313" key="3">
    <source>
        <dbReference type="Proteomes" id="UP001138500"/>
    </source>
</evidence>
<accession>A0A9W7SVU1</accession>
<feature type="region of interest" description="Disordered" evidence="1">
    <location>
        <begin position="100"/>
        <end position="119"/>
    </location>
</feature>
<proteinExistence type="predicted"/>